<accession>A0ABT1N9R8</accession>
<dbReference type="Proteomes" id="UP001524460">
    <property type="component" value="Unassembled WGS sequence"/>
</dbReference>
<evidence type="ECO:0000313" key="2">
    <source>
        <dbReference type="Proteomes" id="UP001524460"/>
    </source>
</evidence>
<evidence type="ECO:0000313" key="1">
    <source>
        <dbReference type="EMBL" id="MCQ1060882.1"/>
    </source>
</evidence>
<keyword evidence="2" id="KW-1185">Reference proteome</keyword>
<name>A0ABT1N9R8_9GAMM</name>
<reference evidence="1 2" key="1">
    <citation type="submission" date="2022-07" db="EMBL/GenBank/DDBJ databases">
        <title>Photobacterium pectinilyticum sp. nov., a marine bacterium isolated from surface seawater of Qingdao offshore.</title>
        <authorList>
            <person name="Wang X."/>
        </authorList>
    </citation>
    <scope>NUCLEOTIDE SEQUENCE [LARGE SCALE GENOMIC DNA]</scope>
    <source>
        <strain evidence="1 2">ZSDE20</strain>
    </source>
</reference>
<sequence>MLKVMSADGYPNSALLFATQPDSIGSPSNQTAEDYYLVRSNPIYGHFRWVLARNMLHMADLAFYIESHKGTTEPQEILEASSFEACDLADKSLLTASK</sequence>
<proteinExistence type="predicted"/>
<protein>
    <submittedName>
        <fullName evidence="1">Uncharacterized protein</fullName>
    </submittedName>
</protein>
<comment type="caution">
    <text evidence="1">The sequence shown here is derived from an EMBL/GenBank/DDBJ whole genome shotgun (WGS) entry which is preliminary data.</text>
</comment>
<gene>
    <name evidence="1" type="ORF">NHN17_22825</name>
</gene>
<dbReference type="EMBL" id="JANEYT010000094">
    <property type="protein sequence ID" value="MCQ1060882.1"/>
    <property type="molecule type" value="Genomic_DNA"/>
</dbReference>
<dbReference type="RefSeq" id="WP_255044978.1">
    <property type="nucleotide sequence ID" value="NZ_JANEYT010000094.1"/>
</dbReference>
<organism evidence="1 2">
    <name type="scientific">Photobacterium pectinilyticum</name>
    <dbReference type="NCBI Taxonomy" id="2906793"/>
    <lineage>
        <taxon>Bacteria</taxon>
        <taxon>Pseudomonadati</taxon>
        <taxon>Pseudomonadota</taxon>
        <taxon>Gammaproteobacteria</taxon>
        <taxon>Vibrionales</taxon>
        <taxon>Vibrionaceae</taxon>
        <taxon>Photobacterium</taxon>
    </lineage>
</organism>